<feature type="compositionally biased region" description="Low complexity" evidence="1">
    <location>
        <begin position="287"/>
        <end position="299"/>
    </location>
</feature>
<proteinExistence type="predicted"/>
<feature type="region of interest" description="Disordered" evidence="1">
    <location>
        <begin position="1"/>
        <end position="20"/>
    </location>
</feature>
<sequence length="299" mass="33139">MSHRNSRHPSSPRPYRGRENFVDVNQAAAEFFIRLGDPRDRYFGSPNQYIGAPLPFPEYECYDPQDIYYSGDFRPGDSGGVLQALKPIQRNPRPREDMAGKGEDKEQFSKAMKRLFKELAEAETVYGDHQTAFDNDTTEIKKYAGDDSLGVLWKKKWAGKNGDSDGENAQEATEVFSQTHADLKQKLEMALQEATLSKFTPGQDARRTPIQIENAKRLQEKVVTASKQIIDLLGNVSLHRDYSLSLLNELVLLKTLIDPELDANKSLYRPGAGVGAGDSAGAGNGDGQQQAPAGGESWN</sequence>
<reference evidence="2 3" key="1">
    <citation type="journal article" date="2024" name="Commun. Biol.">
        <title>Comparative genomic analysis of thermophilic fungi reveals convergent evolutionary adaptations and gene losses.</title>
        <authorList>
            <person name="Steindorff A.S."/>
            <person name="Aguilar-Pontes M.V."/>
            <person name="Robinson A.J."/>
            <person name="Andreopoulos B."/>
            <person name="LaButti K."/>
            <person name="Kuo A."/>
            <person name="Mondo S."/>
            <person name="Riley R."/>
            <person name="Otillar R."/>
            <person name="Haridas S."/>
            <person name="Lipzen A."/>
            <person name="Grimwood J."/>
            <person name="Schmutz J."/>
            <person name="Clum A."/>
            <person name="Reid I.D."/>
            <person name="Moisan M.C."/>
            <person name="Butler G."/>
            <person name="Nguyen T.T.M."/>
            <person name="Dewar K."/>
            <person name="Conant G."/>
            <person name="Drula E."/>
            <person name="Henrissat B."/>
            <person name="Hansel C."/>
            <person name="Singer S."/>
            <person name="Hutchinson M.I."/>
            <person name="de Vries R.P."/>
            <person name="Natvig D.O."/>
            <person name="Powell A.J."/>
            <person name="Tsang A."/>
            <person name="Grigoriev I.V."/>
        </authorList>
    </citation>
    <scope>NUCLEOTIDE SEQUENCE [LARGE SCALE GENOMIC DNA]</scope>
    <source>
        <strain evidence="2 3">CBS 494.80</strain>
    </source>
</reference>
<name>A0ABR4D278_9HELO</name>
<comment type="caution">
    <text evidence="2">The sequence shown here is derived from an EMBL/GenBank/DDBJ whole genome shotgun (WGS) entry which is preliminary data.</text>
</comment>
<evidence type="ECO:0000256" key="1">
    <source>
        <dbReference type="SAM" id="MobiDB-lite"/>
    </source>
</evidence>
<feature type="compositionally biased region" description="Gly residues" evidence="1">
    <location>
        <begin position="272"/>
        <end position="286"/>
    </location>
</feature>
<protein>
    <submittedName>
        <fullName evidence="2">Uncharacterized protein</fullName>
    </submittedName>
</protein>
<dbReference type="Proteomes" id="UP001595075">
    <property type="component" value="Unassembled WGS sequence"/>
</dbReference>
<organism evidence="2 3">
    <name type="scientific">Oculimacula yallundae</name>
    <dbReference type="NCBI Taxonomy" id="86028"/>
    <lineage>
        <taxon>Eukaryota</taxon>
        <taxon>Fungi</taxon>
        <taxon>Dikarya</taxon>
        <taxon>Ascomycota</taxon>
        <taxon>Pezizomycotina</taxon>
        <taxon>Leotiomycetes</taxon>
        <taxon>Helotiales</taxon>
        <taxon>Ploettnerulaceae</taxon>
        <taxon>Oculimacula</taxon>
    </lineage>
</organism>
<evidence type="ECO:0000313" key="2">
    <source>
        <dbReference type="EMBL" id="KAL2076215.1"/>
    </source>
</evidence>
<gene>
    <name evidence="2" type="ORF">VTL71DRAFT_1158</name>
</gene>
<dbReference type="EMBL" id="JAZHXI010000001">
    <property type="protein sequence ID" value="KAL2076215.1"/>
    <property type="molecule type" value="Genomic_DNA"/>
</dbReference>
<evidence type="ECO:0000313" key="3">
    <source>
        <dbReference type="Proteomes" id="UP001595075"/>
    </source>
</evidence>
<accession>A0ABR4D278</accession>
<keyword evidence="3" id="KW-1185">Reference proteome</keyword>
<feature type="region of interest" description="Disordered" evidence="1">
    <location>
        <begin position="267"/>
        <end position="299"/>
    </location>
</feature>